<evidence type="ECO:0000256" key="3">
    <source>
        <dbReference type="ARBA" id="ARBA00023015"/>
    </source>
</evidence>
<dbReference type="GO" id="GO:0003677">
    <property type="term" value="F:DNA binding"/>
    <property type="evidence" value="ECO:0007669"/>
    <property type="project" value="UniProtKB-KW"/>
</dbReference>
<evidence type="ECO:0000256" key="4">
    <source>
        <dbReference type="ARBA" id="ARBA00023125"/>
    </source>
</evidence>
<dbReference type="Proteomes" id="UP000799772">
    <property type="component" value="Unassembled WGS sequence"/>
</dbReference>
<evidence type="ECO:0000313" key="8">
    <source>
        <dbReference type="EMBL" id="KAF2103347.1"/>
    </source>
</evidence>
<accession>A0A9P4MDD2</accession>
<dbReference type="CDD" id="cd00067">
    <property type="entry name" value="GAL4"/>
    <property type="match status" value="1"/>
</dbReference>
<evidence type="ECO:0000256" key="1">
    <source>
        <dbReference type="ARBA" id="ARBA00022723"/>
    </source>
</evidence>
<evidence type="ECO:0000256" key="2">
    <source>
        <dbReference type="ARBA" id="ARBA00022833"/>
    </source>
</evidence>
<dbReference type="InterPro" id="IPR052360">
    <property type="entry name" value="Transcr_Regulatory_Proteins"/>
</dbReference>
<keyword evidence="5" id="KW-0804">Transcription</keyword>
<dbReference type="Pfam" id="PF00172">
    <property type="entry name" value="Zn_clus"/>
    <property type="match status" value="1"/>
</dbReference>
<dbReference type="Pfam" id="PF11951">
    <property type="entry name" value="Fungal_trans_2"/>
    <property type="match status" value="1"/>
</dbReference>
<dbReference type="OrthoDB" id="3172332at2759"/>
<dbReference type="InterPro" id="IPR021858">
    <property type="entry name" value="Fun_TF"/>
</dbReference>
<feature type="domain" description="Zn(2)-C6 fungal-type" evidence="7">
    <location>
        <begin position="10"/>
        <end position="36"/>
    </location>
</feature>
<dbReference type="PANTHER" id="PTHR36206:SF16">
    <property type="entry name" value="TRANSCRIPTION FACTOR DOMAIN-CONTAINING PROTEIN-RELATED"/>
    <property type="match status" value="1"/>
</dbReference>
<dbReference type="PROSITE" id="PS50048">
    <property type="entry name" value="ZN2_CY6_FUNGAL_2"/>
    <property type="match status" value="1"/>
</dbReference>
<dbReference type="AlphaFoldDB" id="A0A9P4MDD2"/>
<dbReference type="EMBL" id="ML978122">
    <property type="protein sequence ID" value="KAF2103347.1"/>
    <property type="molecule type" value="Genomic_DNA"/>
</dbReference>
<keyword evidence="1" id="KW-0479">Metal-binding</keyword>
<dbReference type="PANTHER" id="PTHR36206">
    <property type="entry name" value="ASPERCRYPTIN BIOSYNTHESIS CLUSTER-SPECIFIC TRANSCRIPTION REGULATOR ATNN-RELATED"/>
    <property type="match status" value="1"/>
</dbReference>
<evidence type="ECO:0000256" key="5">
    <source>
        <dbReference type="ARBA" id="ARBA00023163"/>
    </source>
</evidence>
<protein>
    <recommendedName>
        <fullName evidence="7">Zn(2)-C6 fungal-type domain-containing protein</fullName>
    </recommendedName>
</protein>
<keyword evidence="4" id="KW-0238">DNA-binding</keyword>
<evidence type="ECO:0000313" key="9">
    <source>
        <dbReference type="Proteomes" id="UP000799772"/>
    </source>
</evidence>
<dbReference type="SUPFAM" id="SSF57701">
    <property type="entry name" value="Zn2/Cys6 DNA-binding domain"/>
    <property type="match status" value="1"/>
</dbReference>
<gene>
    <name evidence="8" type="ORF">NA57DRAFT_52871</name>
</gene>
<evidence type="ECO:0000259" key="7">
    <source>
        <dbReference type="PROSITE" id="PS50048"/>
    </source>
</evidence>
<proteinExistence type="predicted"/>
<organism evidence="8 9">
    <name type="scientific">Rhizodiscina lignyota</name>
    <dbReference type="NCBI Taxonomy" id="1504668"/>
    <lineage>
        <taxon>Eukaryota</taxon>
        <taxon>Fungi</taxon>
        <taxon>Dikarya</taxon>
        <taxon>Ascomycota</taxon>
        <taxon>Pezizomycotina</taxon>
        <taxon>Dothideomycetes</taxon>
        <taxon>Pleosporomycetidae</taxon>
        <taxon>Aulographales</taxon>
        <taxon>Rhizodiscinaceae</taxon>
        <taxon>Rhizodiscina</taxon>
    </lineage>
</organism>
<dbReference type="GO" id="GO:0000981">
    <property type="term" value="F:DNA-binding transcription factor activity, RNA polymerase II-specific"/>
    <property type="evidence" value="ECO:0007669"/>
    <property type="project" value="InterPro"/>
</dbReference>
<comment type="caution">
    <text evidence="8">The sequence shown here is derived from an EMBL/GenBank/DDBJ whole genome shotgun (WGS) entry which is preliminary data.</text>
</comment>
<dbReference type="GO" id="GO:0008270">
    <property type="term" value="F:zinc ion binding"/>
    <property type="evidence" value="ECO:0007669"/>
    <property type="project" value="InterPro"/>
</dbReference>
<keyword evidence="3" id="KW-0805">Transcription regulation</keyword>
<keyword evidence="9" id="KW-1185">Reference proteome</keyword>
<keyword evidence="2" id="KW-0862">Zinc</keyword>
<dbReference type="InterPro" id="IPR001138">
    <property type="entry name" value="Zn2Cys6_DnaBD"/>
</dbReference>
<name>A0A9P4MDD2_9PEZI</name>
<dbReference type="Gene3D" id="4.10.240.10">
    <property type="entry name" value="Zn(2)-C6 fungal-type DNA-binding domain"/>
    <property type="match status" value="1"/>
</dbReference>
<reference evidence="8" key="1">
    <citation type="journal article" date="2020" name="Stud. Mycol.">
        <title>101 Dothideomycetes genomes: a test case for predicting lifestyles and emergence of pathogens.</title>
        <authorList>
            <person name="Haridas S."/>
            <person name="Albert R."/>
            <person name="Binder M."/>
            <person name="Bloem J."/>
            <person name="Labutti K."/>
            <person name="Salamov A."/>
            <person name="Andreopoulos B."/>
            <person name="Baker S."/>
            <person name="Barry K."/>
            <person name="Bills G."/>
            <person name="Bluhm B."/>
            <person name="Cannon C."/>
            <person name="Castanera R."/>
            <person name="Culley D."/>
            <person name="Daum C."/>
            <person name="Ezra D."/>
            <person name="Gonzalez J."/>
            <person name="Henrissat B."/>
            <person name="Kuo A."/>
            <person name="Liang C."/>
            <person name="Lipzen A."/>
            <person name="Lutzoni F."/>
            <person name="Magnuson J."/>
            <person name="Mondo S."/>
            <person name="Nolan M."/>
            <person name="Ohm R."/>
            <person name="Pangilinan J."/>
            <person name="Park H.-J."/>
            <person name="Ramirez L."/>
            <person name="Alfaro M."/>
            <person name="Sun H."/>
            <person name="Tritt A."/>
            <person name="Yoshinaga Y."/>
            <person name="Zwiers L.-H."/>
            <person name="Turgeon B."/>
            <person name="Goodwin S."/>
            <person name="Spatafora J."/>
            <person name="Crous P."/>
            <person name="Grigoriev I."/>
        </authorList>
    </citation>
    <scope>NUCLEOTIDE SEQUENCE</scope>
    <source>
        <strain evidence="8">CBS 133067</strain>
    </source>
</reference>
<evidence type="ECO:0000256" key="6">
    <source>
        <dbReference type="ARBA" id="ARBA00023242"/>
    </source>
</evidence>
<keyword evidence="6" id="KW-0539">Nucleus</keyword>
<sequence length="502" mass="56966">MRRPLIKGDCRIRRVKCDEQKPSCRRCSSTGRACDWITQKTSKSTKDVTASASAPLVLQKAILAKIPAAKSLELRGFEFFMSRTAPEMTYFHSDFWQQLVLQLSHSDSMVLRAAIALGTLHENEESLGMGISKDRMYDSRHRFGVAQYNAAISLLLNKRLDEDRDVKAATLATCLIFVHIELVRGRYGPAVEHIRSGLKILNMNHSDDYMQSSIQSALATAFMRLDLQCAHFDDAGTAIEYNYNDLVRYKQTVPRSGFDRLHVVKQQGDKLIGTTFKFLKVCEHIRDADISIDDPAFFERQRNLRSFHIAYRSELDSLMCHPDIIISERHWQSALLMKMQVIASYIQVSGILAKDKEVAYDEHVIDFTEVVALAEKFILSSSESSGFRKQRQTLSADWGIVPPLFLTAIKCREHFIRRKAVALLEAWPHREGFWDSALAGKFAKELVGIEEADAAIPGVPRRVVRTTIINADIVEEQTHFVLTFSRMRDSIRGPKEALSVPI</sequence>
<dbReference type="InterPro" id="IPR036864">
    <property type="entry name" value="Zn2-C6_fun-type_DNA-bd_sf"/>
</dbReference>